<dbReference type="GO" id="GO:0019748">
    <property type="term" value="P:secondary metabolic process"/>
    <property type="evidence" value="ECO:0007669"/>
    <property type="project" value="TreeGrafter"/>
</dbReference>
<sequence length="344" mass="38059">MRIDVHHHFFLDAQTKAEKNLKVGWQTPQENLPWLPETSLTAMDKLGVHTAILSPPPMSSASCGEENRTEVRQQNIYASQLCTAYPQRFGFFAGLPFLDDVQGSLEEIAFSLDILGADGVALISCYGDGISAKYVADDMYDPIWQELDRRRAVVFLHGAQTPSSTPYPHPWLGLPISEVPNETYKAAAQLVVSGKKRRFPNVNIILAHLGGSTPFLAARVAALSHHMGCPLTPGEIIEDFKSFYYETALSAHETTLTAMATFVPLNRLLFGTDFPAVSTKTVEWYTESLEGYFADRPLDLANVMCNNALRLFPNLGKTKVERQPITDHMDTSLASNSTTNHNAL</sequence>
<dbReference type="AlphaFoldDB" id="A0A1B7NI41"/>
<organism evidence="5 6">
    <name type="scientific">Rhizopogon vinicolor AM-OR11-026</name>
    <dbReference type="NCBI Taxonomy" id="1314800"/>
    <lineage>
        <taxon>Eukaryota</taxon>
        <taxon>Fungi</taxon>
        <taxon>Dikarya</taxon>
        <taxon>Basidiomycota</taxon>
        <taxon>Agaricomycotina</taxon>
        <taxon>Agaricomycetes</taxon>
        <taxon>Agaricomycetidae</taxon>
        <taxon>Boletales</taxon>
        <taxon>Suillineae</taxon>
        <taxon>Rhizopogonaceae</taxon>
        <taxon>Rhizopogon</taxon>
    </lineage>
</organism>
<dbReference type="InterPro" id="IPR006680">
    <property type="entry name" value="Amidohydro-rel"/>
</dbReference>
<evidence type="ECO:0000259" key="4">
    <source>
        <dbReference type="Pfam" id="PF04909"/>
    </source>
</evidence>
<dbReference type="InParanoid" id="A0A1B7NI41"/>
<proteinExistence type="inferred from homology"/>
<evidence type="ECO:0000256" key="3">
    <source>
        <dbReference type="RuleBase" id="RU366045"/>
    </source>
</evidence>
<comment type="similarity">
    <text evidence="3">Belongs to the metallo-dependent hydrolases superfamily.</text>
</comment>
<keyword evidence="2 3" id="KW-0456">Lyase</keyword>
<name>A0A1B7NI41_9AGAM</name>
<dbReference type="InterPro" id="IPR032465">
    <property type="entry name" value="ACMSD"/>
</dbReference>
<dbReference type="GO" id="GO:0005737">
    <property type="term" value="C:cytoplasm"/>
    <property type="evidence" value="ECO:0007669"/>
    <property type="project" value="TreeGrafter"/>
</dbReference>
<feature type="domain" description="Amidohydrolase-related" evidence="4">
    <location>
        <begin position="3"/>
        <end position="313"/>
    </location>
</feature>
<gene>
    <name evidence="5" type="ORF">K503DRAFT_861405</name>
</gene>
<evidence type="ECO:0000313" key="6">
    <source>
        <dbReference type="Proteomes" id="UP000092154"/>
    </source>
</evidence>
<dbReference type="Proteomes" id="UP000092154">
    <property type="component" value="Unassembled WGS sequence"/>
</dbReference>
<dbReference type="InterPro" id="IPR032466">
    <property type="entry name" value="Metal_Hydrolase"/>
</dbReference>
<evidence type="ECO:0000256" key="1">
    <source>
        <dbReference type="ARBA" id="ARBA00022793"/>
    </source>
</evidence>
<keyword evidence="6" id="KW-1185">Reference proteome</keyword>
<accession>A0A1B7NI41</accession>
<keyword evidence="5" id="KW-0378">Hydrolase</keyword>
<dbReference type="Pfam" id="PF04909">
    <property type="entry name" value="Amidohydro_2"/>
    <property type="match status" value="1"/>
</dbReference>
<dbReference type="SUPFAM" id="SSF51556">
    <property type="entry name" value="Metallo-dependent hydrolases"/>
    <property type="match status" value="1"/>
</dbReference>
<dbReference type="EMBL" id="KV448124">
    <property type="protein sequence ID" value="OAX44575.1"/>
    <property type="molecule type" value="Genomic_DNA"/>
</dbReference>
<dbReference type="PANTHER" id="PTHR21240:SF28">
    <property type="entry name" value="ISO-OROTATE DECARBOXYLASE (EUROFUNG)"/>
    <property type="match status" value="1"/>
</dbReference>
<keyword evidence="1 3" id="KW-0210">Decarboxylase</keyword>
<dbReference type="OrthoDB" id="2832284at2759"/>
<reference evidence="5 6" key="1">
    <citation type="submission" date="2016-06" db="EMBL/GenBank/DDBJ databases">
        <title>Comparative genomics of the ectomycorrhizal sister species Rhizopogon vinicolor and Rhizopogon vesiculosus (Basidiomycota: Boletales) reveals a divergence of the mating type B locus.</title>
        <authorList>
            <consortium name="DOE Joint Genome Institute"/>
            <person name="Mujic A.B."/>
            <person name="Kuo A."/>
            <person name="Tritt A."/>
            <person name="Lipzen A."/>
            <person name="Chen C."/>
            <person name="Johnson J."/>
            <person name="Sharma A."/>
            <person name="Barry K."/>
            <person name="Grigoriev I.V."/>
            <person name="Spatafora J.W."/>
        </authorList>
    </citation>
    <scope>NUCLEOTIDE SEQUENCE [LARGE SCALE GENOMIC DNA]</scope>
    <source>
        <strain evidence="5 6">AM-OR11-026</strain>
    </source>
</reference>
<dbReference type="Gene3D" id="3.20.20.140">
    <property type="entry name" value="Metal-dependent hydrolases"/>
    <property type="match status" value="1"/>
</dbReference>
<dbReference type="GO" id="GO:0016787">
    <property type="term" value="F:hydrolase activity"/>
    <property type="evidence" value="ECO:0007669"/>
    <property type="project" value="UniProtKB-KW"/>
</dbReference>
<dbReference type="GO" id="GO:0016831">
    <property type="term" value="F:carboxy-lyase activity"/>
    <property type="evidence" value="ECO:0007669"/>
    <property type="project" value="UniProtKB-KW"/>
</dbReference>
<dbReference type="PANTHER" id="PTHR21240">
    <property type="entry name" value="2-AMINO-3-CARBOXYLMUCONATE-6-SEMIALDEHYDE DECARBOXYLASE"/>
    <property type="match status" value="1"/>
</dbReference>
<dbReference type="CDD" id="cd01292">
    <property type="entry name" value="metallo-dependent_hydrolases"/>
    <property type="match status" value="1"/>
</dbReference>
<protein>
    <submittedName>
        <fullName evidence="5">Amidohydrolase 2</fullName>
    </submittedName>
</protein>
<dbReference type="STRING" id="1314800.A0A1B7NI41"/>
<evidence type="ECO:0000313" key="5">
    <source>
        <dbReference type="EMBL" id="OAX44575.1"/>
    </source>
</evidence>
<evidence type="ECO:0000256" key="2">
    <source>
        <dbReference type="ARBA" id="ARBA00023239"/>
    </source>
</evidence>